<dbReference type="Proteomes" id="UP000243499">
    <property type="component" value="Chromosome 9"/>
</dbReference>
<gene>
    <name evidence="2" type="ORF">PAHAL_9G310200</name>
</gene>
<sequence length="183" mass="21063">MAAACTTGFGADRRLLFEKESSTYTYLLANVADPDKPTVVSLALPVLGIGWVHEDDARQLLLAARSGRRPRPLRGRPRAVRRCVRQRQPVVYSHREKKKRTGRGGRRQPGPWGVLRGDGQKWPSGGRPEAAWRLRRGRRELRPLASLFRPLARTPTMPIRPKELQIRVTYETSFHFSRLWIHW</sequence>
<dbReference type="Gramene" id="PAN48015">
    <property type="protein sequence ID" value="PAN48015"/>
    <property type="gene ID" value="PAHAL_9G310200"/>
</dbReference>
<organism evidence="2">
    <name type="scientific">Panicum hallii</name>
    <dbReference type="NCBI Taxonomy" id="206008"/>
    <lineage>
        <taxon>Eukaryota</taxon>
        <taxon>Viridiplantae</taxon>
        <taxon>Streptophyta</taxon>
        <taxon>Embryophyta</taxon>
        <taxon>Tracheophyta</taxon>
        <taxon>Spermatophyta</taxon>
        <taxon>Magnoliopsida</taxon>
        <taxon>Liliopsida</taxon>
        <taxon>Poales</taxon>
        <taxon>Poaceae</taxon>
        <taxon>PACMAD clade</taxon>
        <taxon>Panicoideae</taxon>
        <taxon>Panicodae</taxon>
        <taxon>Paniceae</taxon>
        <taxon>Panicinae</taxon>
        <taxon>Panicum</taxon>
        <taxon>Panicum sect. Panicum</taxon>
    </lineage>
</organism>
<evidence type="ECO:0000313" key="2">
    <source>
        <dbReference type="EMBL" id="PAN48015.1"/>
    </source>
</evidence>
<protein>
    <submittedName>
        <fullName evidence="2">Uncharacterized protein</fullName>
    </submittedName>
</protein>
<evidence type="ECO:0000256" key="1">
    <source>
        <dbReference type="SAM" id="MobiDB-lite"/>
    </source>
</evidence>
<accession>A0A2S3IN21</accession>
<name>A0A2S3IN21_9POAL</name>
<reference evidence="2" key="1">
    <citation type="submission" date="2018-04" db="EMBL/GenBank/DDBJ databases">
        <title>WGS assembly of Panicum hallii.</title>
        <authorList>
            <person name="Lovell J."/>
            <person name="Jenkins J."/>
            <person name="Lowry D."/>
            <person name="Mamidi S."/>
            <person name="Sreedasyam A."/>
            <person name="Weng X."/>
            <person name="Barry K."/>
            <person name="Bonette J."/>
            <person name="Campitelli B."/>
            <person name="Daum C."/>
            <person name="Gordon S."/>
            <person name="Gould B."/>
            <person name="Lipzen A."/>
            <person name="Macqueen A."/>
            <person name="Palacio-Mejia J."/>
            <person name="Plott C."/>
            <person name="Shakirov E."/>
            <person name="Shu S."/>
            <person name="Yoshinaga Y."/>
            <person name="Zane M."/>
            <person name="Rokhsar D."/>
            <person name="Grimwood J."/>
            <person name="Schmutz J."/>
            <person name="Juenger T."/>
        </authorList>
    </citation>
    <scope>NUCLEOTIDE SEQUENCE [LARGE SCALE GENOMIC DNA]</scope>
    <source>
        <strain evidence="2">FIL2</strain>
    </source>
</reference>
<proteinExistence type="predicted"/>
<feature type="region of interest" description="Disordered" evidence="1">
    <location>
        <begin position="91"/>
        <end position="128"/>
    </location>
</feature>
<dbReference type="AlphaFoldDB" id="A0A2S3IN21"/>
<dbReference type="EMBL" id="CM008054">
    <property type="protein sequence ID" value="PAN48015.1"/>
    <property type="molecule type" value="Genomic_DNA"/>
</dbReference>
<feature type="compositionally biased region" description="Basic residues" evidence="1">
    <location>
        <begin position="95"/>
        <end position="106"/>
    </location>
</feature>